<evidence type="ECO:0000313" key="1">
    <source>
        <dbReference type="EMBL" id="EEC50085.1"/>
    </source>
</evidence>
<dbReference type="PaxDb" id="2850-Phatr33664"/>
<dbReference type="GeneID" id="7197991"/>
<dbReference type="InParanoid" id="B7FTI4"/>
<evidence type="ECO:0000313" key="2">
    <source>
        <dbReference type="Proteomes" id="UP000000759"/>
    </source>
</evidence>
<gene>
    <name evidence="1" type="ORF">PHATRDRAFT_33664</name>
</gene>
<accession>B7FTI4</accession>
<dbReference type="KEGG" id="pti:PHATRDRAFT_33664"/>
<name>B7FTI4_PHATC</name>
<sequence length="237" mass="25880">MANPTVSSVWSANSQAVLCMKNGSNAQALRILASAIDQLQNHLVAIPLHQIRGDHPINICFVSESTSGGSMCPAVQSPLADDFSIFVPMFEWSFVTQPGQGKIPDGIPGSEIVITACLLYNLGLAHERLGQDTGRDSLFIRALNIYKKAIRLLMDYGSLRANHSVTFIYLALLTNTIRIQGNYFLQAERAQAVVMLRSALDYISPDDLSEGAHTSFYTNLWMIDQFNTMLPAASAAA</sequence>
<keyword evidence="2" id="KW-1185">Reference proteome</keyword>
<dbReference type="RefSeq" id="XP_002178420.1">
    <property type="nucleotide sequence ID" value="XM_002178384.1"/>
</dbReference>
<dbReference type="SUPFAM" id="SSF48452">
    <property type="entry name" value="TPR-like"/>
    <property type="match status" value="1"/>
</dbReference>
<dbReference type="Proteomes" id="UP000000759">
    <property type="component" value="Chromosome 4"/>
</dbReference>
<proteinExistence type="predicted"/>
<reference evidence="1 2" key="1">
    <citation type="journal article" date="2008" name="Nature">
        <title>The Phaeodactylum genome reveals the evolutionary history of diatom genomes.</title>
        <authorList>
            <person name="Bowler C."/>
            <person name="Allen A.E."/>
            <person name="Badger J.H."/>
            <person name="Grimwood J."/>
            <person name="Jabbari K."/>
            <person name="Kuo A."/>
            <person name="Maheswari U."/>
            <person name="Martens C."/>
            <person name="Maumus F."/>
            <person name="Otillar R.P."/>
            <person name="Rayko E."/>
            <person name="Salamov A."/>
            <person name="Vandepoele K."/>
            <person name="Beszteri B."/>
            <person name="Gruber A."/>
            <person name="Heijde M."/>
            <person name="Katinka M."/>
            <person name="Mock T."/>
            <person name="Valentin K."/>
            <person name="Verret F."/>
            <person name="Berges J.A."/>
            <person name="Brownlee C."/>
            <person name="Cadoret J.P."/>
            <person name="Chiovitti A."/>
            <person name="Choi C.J."/>
            <person name="Coesel S."/>
            <person name="De Martino A."/>
            <person name="Detter J.C."/>
            <person name="Durkin C."/>
            <person name="Falciatore A."/>
            <person name="Fournet J."/>
            <person name="Haruta M."/>
            <person name="Huysman M.J."/>
            <person name="Jenkins B.D."/>
            <person name="Jiroutova K."/>
            <person name="Jorgensen R.E."/>
            <person name="Joubert Y."/>
            <person name="Kaplan A."/>
            <person name="Kroger N."/>
            <person name="Kroth P.G."/>
            <person name="La Roche J."/>
            <person name="Lindquist E."/>
            <person name="Lommer M."/>
            <person name="Martin-Jezequel V."/>
            <person name="Lopez P.J."/>
            <person name="Lucas S."/>
            <person name="Mangogna M."/>
            <person name="McGinnis K."/>
            <person name="Medlin L.K."/>
            <person name="Montsant A."/>
            <person name="Oudot-Le Secq M.P."/>
            <person name="Napoli C."/>
            <person name="Obornik M."/>
            <person name="Parker M.S."/>
            <person name="Petit J.L."/>
            <person name="Porcel B.M."/>
            <person name="Poulsen N."/>
            <person name="Robison M."/>
            <person name="Rychlewski L."/>
            <person name="Rynearson T.A."/>
            <person name="Schmutz J."/>
            <person name="Shapiro H."/>
            <person name="Siaut M."/>
            <person name="Stanley M."/>
            <person name="Sussman M.R."/>
            <person name="Taylor A.R."/>
            <person name="Vardi A."/>
            <person name="von Dassow P."/>
            <person name="Vyverman W."/>
            <person name="Willis A."/>
            <person name="Wyrwicz L.S."/>
            <person name="Rokhsar D.S."/>
            <person name="Weissenbach J."/>
            <person name="Armbrust E.V."/>
            <person name="Green B.R."/>
            <person name="Van de Peer Y."/>
            <person name="Grigoriev I.V."/>
        </authorList>
    </citation>
    <scope>NUCLEOTIDE SEQUENCE [LARGE SCALE GENOMIC DNA]</scope>
    <source>
        <strain evidence="1 2">CCAP 1055/1</strain>
    </source>
</reference>
<dbReference type="InterPro" id="IPR011990">
    <property type="entry name" value="TPR-like_helical_dom_sf"/>
</dbReference>
<dbReference type="HOGENOM" id="CLU_1172644_0_0_1"/>
<dbReference type="AlphaFoldDB" id="B7FTI4"/>
<dbReference type="EMBL" id="CM000607">
    <property type="protein sequence ID" value="EEC50085.1"/>
    <property type="molecule type" value="Genomic_DNA"/>
</dbReference>
<organism evidence="1 2">
    <name type="scientific">Phaeodactylum tricornutum (strain CCAP 1055/1)</name>
    <dbReference type="NCBI Taxonomy" id="556484"/>
    <lineage>
        <taxon>Eukaryota</taxon>
        <taxon>Sar</taxon>
        <taxon>Stramenopiles</taxon>
        <taxon>Ochrophyta</taxon>
        <taxon>Bacillariophyta</taxon>
        <taxon>Bacillariophyceae</taxon>
        <taxon>Bacillariophycidae</taxon>
        <taxon>Naviculales</taxon>
        <taxon>Phaeodactylaceae</taxon>
        <taxon>Phaeodactylum</taxon>
    </lineage>
</organism>
<protein>
    <submittedName>
        <fullName evidence="1">Uncharacterized protein</fullName>
    </submittedName>
</protein>
<reference evidence="2" key="2">
    <citation type="submission" date="2008-08" db="EMBL/GenBank/DDBJ databases">
        <authorList>
            <consortium name="Diatom Consortium"/>
            <person name="Grigoriev I."/>
            <person name="Grimwood J."/>
            <person name="Kuo A."/>
            <person name="Otillar R.P."/>
            <person name="Salamov A."/>
            <person name="Detter J.C."/>
            <person name="Lindquist E."/>
            <person name="Shapiro H."/>
            <person name="Lucas S."/>
            <person name="Glavina del Rio T."/>
            <person name="Pitluck S."/>
            <person name="Rokhsar D."/>
            <person name="Bowler C."/>
        </authorList>
    </citation>
    <scope>GENOME REANNOTATION</scope>
    <source>
        <strain evidence="2">CCAP 1055/1</strain>
    </source>
</reference>